<dbReference type="GO" id="GO:0000978">
    <property type="term" value="F:RNA polymerase II cis-regulatory region sequence-specific DNA binding"/>
    <property type="evidence" value="ECO:0007669"/>
    <property type="project" value="TreeGrafter"/>
</dbReference>
<keyword evidence="4" id="KW-0862">Zinc</keyword>
<protein>
    <recommendedName>
        <fullName evidence="9">C2H2-type domain-containing protein</fullName>
    </recommendedName>
</protein>
<evidence type="ECO:0000256" key="3">
    <source>
        <dbReference type="ARBA" id="ARBA00022771"/>
    </source>
</evidence>
<dbReference type="SMART" id="SM00355">
    <property type="entry name" value="ZnF_C2H2"/>
    <property type="match status" value="4"/>
</dbReference>
<dbReference type="InterPro" id="IPR013087">
    <property type="entry name" value="Znf_C2H2_type"/>
</dbReference>
<evidence type="ECO:0000256" key="8">
    <source>
        <dbReference type="SAM" id="MobiDB-lite"/>
    </source>
</evidence>
<dbReference type="EMBL" id="JAZDUA010000283">
    <property type="protein sequence ID" value="KAK7862294.1"/>
    <property type="molecule type" value="Genomic_DNA"/>
</dbReference>
<evidence type="ECO:0000313" key="11">
    <source>
        <dbReference type="Proteomes" id="UP001378592"/>
    </source>
</evidence>
<dbReference type="InterPro" id="IPR050527">
    <property type="entry name" value="Snail/Krueppel_Znf"/>
</dbReference>
<keyword evidence="11" id="KW-1185">Reference proteome</keyword>
<evidence type="ECO:0000256" key="6">
    <source>
        <dbReference type="ARBA" id="ARBA00037948"/>
    </source>
</evidence>
<keyword evidence="5" id="KW-0539">Nucleus</keyword>
<dbReference type="PANTHER" id="PTHR24388">
    <property type="entry name" value="ZINC FINGER PROTEIN"/>
    <property type="match status" value="1"/>
</dbReference>
<evidence type="ECO:0000256" key="2">
    <source>
        <dbReference type="ARBA" id="ARBA00022737"/>
    </source>
</evidence>
<accession>A0AAN9VCH7</accession>
<dbReference type="GO" id="GO:0008270">
    <property type="term" value="F:zinc ion binding"/>
    <property type="evidence" value="ECO:0007669"/>
    <property type="project" value="UniProtKB-KW"/>
</dbReference>
<reference evidence="10 11" key="1">
    <citation type="submission" date="2024-03" db="EMBL/GenBank/DDBJ databases">
        <title>The genome assembly and annotation of the cricket Gryllus longicercus Weissman &amp; Gray.</title>
        <authorList>
            <person name="Szrajer S."/>
            <person name="Gray D."/>
            <person name="Ylla G."/>
        </authorList>
    </citation>
    <scope>NUCLEOTIDE SEQUENCE [LARGE SCALE GENOMIC DNA]</scope>
    <source>
        <strain evidence="10">DAG 2021-001</strain>
        <tissue evidence="10">Whole body minus gut</tissue>
    </source>
</reference>
<feature type="region of interest" description="Disordered" evidence="8">
    <location>
        <begin position="675"/>
        <end position="695"/>
    </location>
</feature>
<proteinExistence type="inferred from homology"/>
<feature type="compositionally biased region" description="Low complexity" evidence="8">
    <location>
        <begin position="675"/>
        <end position="691"/>
    </location>
</feature>
<comment type="similarity">
    <text evidence="6">Belongs to the snail C2H2-type zinc-finger protein family.</text>
</comment>
<evidence type="ECO:0000259" key="9">
    <source>
        <dbReference type="PROSITE" id="PS50157"/>
    </source>
</evidence>
<gene>
    <name evidence="10" type="ORF">R5R35_011461</name>
</gene>
<evidence type="ECO:0000256" key="7">
    <source>
        <dbReference type="PROSITE-ProRule" id="PRU00042"/>
    </source>
</evidence>
<dbReference type="PROSITE" id="PS00028">
    <property type="entry name" value="ZINC_FINGER_C2H2_1"/>
    <property type="match status" value="3"/>
</dbReference>
<dbReference type="AlphaFoldDB" id="A0AAN9VCH7"/>
<evidence type="ECO:0000256" key="1">
    <source>
        <dbReference type="ARBA" id="ARBA00022723"/>
    </source>
</evidence>
<organism evidence="10 11">
    <name type="scientific">Gryllus longicercus</name>
    <dbReference type="NCBI Taxonomy" id="2509291"/>
    <lineage>
        <taxon>Eukaryota</taxon>
        <taxon>Metazoa</taxon>
        <taxon>Ecdysozoa</taxon>
        <taxon>Arthropoda</taxon>
        <taxon>Hexapoda</taxon>
        <taxon>Insecta</taxon>
        <taxon>Pterygota</taxon>
        <taxon>Neoptera</taxon>
        <taxon>Polyneoptera</taxon>
        <taxon>Orthoptera</taxon>
        <taxon>Ensifera</taxon>
        <taxon>Gryllidea</taxon>
        <taxon>Grylloidea</taxon>
        <taxon>Gryllidae</taxon>
        <taxon>Gryllinae</taxon>
        <taxon>Gryllus</taxon>
    </lineage>
</organism>
<comment type="caution">
    <text evidence="10">The sequence shown here is derived from an EMBL/GenBank/DDBJ whole genome shotgun (WGS) entry which is preliminary data.</text>
</comment>
<keyword evidence="2" id="KW-0677">Repeat</keyword>
<dbReference type="Proteomes" id="UP001378592">
    <property type="component" value="Unassembled WGS sequence"/>
</dbReference>
<sequence>MDASNVMESNCEMKSEILNDENYKDLPNDEFVLSNDTIHHVEINNSGEPMSEKVPDNDTNSIDEVPSNLSASVVDALTKSDCQEYTECEDATYIVPDSPHNSLFSKINTDLNDASEEVNNIDSGICEDSVSHCDVLSTEGGNAEEVLPDISETCELGSVEQSSYQNITSKRKSDVEGNSELGETAFSDSLSADSSGDLLPIKEEGELHLQNEDPELSIKDPCRESDGIVVNSDSICADEKDKNCDLKKAKDSKCVDEAVVSVRKNIERQDALTCNPASARKGFSSVSEVENPVLYRCINCSFTNAQLEKVSSHVLTCPKKRKQEQIQVSDKGEPPSKVSLLEQRLALPTKFTTSSKPQSVILSRSQVPITSKTQLIITPQSRLLPSPPLRISTAPKTHINTLQPAQYVLSSPTPQTAMNKTVFAIAPKLVSTSKSQVIINPQTQRHVSSQPQVSIKKQNLVLKPQVSISPQTQLSSSLKASPVLTLQTPFVSTAQLSSVSQSQIATSSQLPLTSGTKVTLGPHSQVPIVPQAPLTLPQQGLTIAQAGTQLLITTKPVQQSAGVSNQPTLLGLGIGTNPALAPNNIVLLPNVLLNSIAPSAGKVNGKQAPAVQRQLILQATPTTTTTSSIAPIQLQNNNVNIPQSHILMPPLFTVSNNPGSTSGIKTTVSSIVQKSKLPVSSSPNSTSSVKPAPASTTNTKLIELSNQVNTSLDKFICEICDDSVKDLEKLRSHMKCLHEINIHPKVVPSFSCQKCQFSFFTEQGLERHLVGSHGLVTAGLQEAADKGKDGGRCPICGWGYQNKLLDHVATEHKVCLKPADLTYKCTICTATFGVYKRFEDHVYSVHRPPVSKLTEGNSKSSSRGIK</sequence>
<feature type="domain" description="C2H2-type" evidence="9">
    <location>
        <begin position="750"/>
        <end position="773"/>
    </location>
</feature>
<keyword evidence="1" id="KW-0479">Metal-binding</keyword>
<evidence type="ECO:0000256" key="5">
    <source>
        <dbReference type="ARBA" id="ARBA00023242"/>
    </source>
</evidence>
<evidence type="ECO:0000256" key="4">
    <source>
        <dbReference type="ARBA" id="ARBA00022833"/>
    </source>
</evidence>
<dbReference type="Gene3D" id="3.30.160.60">
    <property type="entry name" value="Classic Zinc Finger"/>
    <property type="match status" value="1"/>
</dbReference>
<name>A0AAN9VCH7_9ORTH</name>
<dbReference type="GO" id="GO:0000981">
    <property type="term" value="F:DNA-binding transcription factor activity, RNA polymerase II-specific"/>
    <property type="evidence" value="ECO:0007669"/>
    <property type="project" value="TreeGrafter"/>
</dbReference>
<evidence type="ECO:0000313" key="10">
    <source>
        <dbReference type="EMBL" id="KAK7862294.1"/>
    </source>
</evidence>
<dbReference type="PROSITE" id="PS50157">
    <property type="entry name" value="ZINC_FINGER_C2H2_2"/>
    <property type="match status" value="1"/>
</dbReference>
<dbReference type="PANTHER" id="PTHR24388:SF104">
    <property type="entry name" value="AT-RICH BINDING PROTEIN-RELATED"/>
    <property type="match status" value="1"/>
</dbReference>
<keyword evidence="3 7" id="KW-0863">Zinc-finger</keyword>